<evidence type="ECO:0000313" key="7">
    <source>
        <dbReference type="Proteomes" id="UP000006039"/>
    </source>
</evidence>
<evidence type="ECO:0000256" key="4">
    <source>
        <dbReference type="ARBA" id="ARBA00049426"/>
    </source>
</evidence>
<accession>J3NI69</accession>
<dbReference type="eggNOG" id="ENOG502QPVE">
    <property type="taxonomic scope" value="Eukaryota"/>
</dbReference>
<gene>
    <name evidence="6" type="primary">20341410</name>
    <name evidence="5" type="ORF">GGTG_00952</name>
</gene>
<dbReference type="AlphaFoldDB" id="J3NI69"/>
<dbReference type="InterPro" id="IPR013785">
    <property type="entry name" value="Aldolase_TIM"/>
</dbReference>
<protein>
    <submittedName>
        <fullName evidence="5">Alpha-galactosidase</fullName>
    </submittedName>
</protein>
<dbReference type="RefSeq" id="XP_009216971.1">
    <property type="nucleotide sequence ID" value="XM_009218707.1"/>
</dbReference>
<evidence type="ECO:0000313" key="5">
    <source>
        <dbReference type="EMBL" id="EJT80962.1"/>
    </source>
</evidence>
<dbReference type="GeneID" id="20341410"/>
<comment type="similarity">
    <text evidence="2">Belongs to the glycosyl hydrolases 36 family.</text>
</comment>
<evidence type="ECO:0000256" key="3">
    <source>
        <dbReference type="ARBA" id="ARBA00023277"/>
    </source>
</evidence>
<dbReference type="STRING" id="644352.J3NI69"/>
<dbReference type="GO" id="GO:0004557">
    <property type="term" value="F:alpha-galactosidase activity"/>
    <property type="evidence" value="ECO:0007669"/>
    <property type="project" value="UniProtKB-EC"/>
</dbReference>
<evidence type="ECO:0000313" key="6">
    <source>
        <dbReference type="EnsemblFungi" id="EJT80962"/>
    </source>
</evidence>
<dbReference type="HOGENOM" id="CLU_006630_0_0_1"/>
<reference evidence="7" key="1">
    <citation type="submission" date="2010-07" db="EMBL/GenBank/DDBJ databases">
        <title>The genome sequence of Gaeumannomyces graminis var. tritici strain R3-111a-1.</title>
        <authorList>
            <consortium name="The Broad Institute Genome Sequencing Platform"/>
            <person name="Ma L.-J."/>
            <person name="Dead R."/>
            <person name="Young S."/>
            <person name="Zeng Q."/>
            <person name="Koehrsen M."/>
            <person name="Alvarado L."/>
            <person name="Berlin A."/>
            <person name="Chapman S.B."/>
            <person name="Chen Z."/>
            <person name="Freedman E."/>
            <person name="Gellesch M."/>
            <person name="Goldberg J."/>
            <person name="Griggs A."/>
            <person name="Gujja S."/>
            <person name="Heilman E.R."/>
            <person name="Heiman D."/>
            <person name="Hepburn T."/>
            <person name="Howarth C."/>
            <person name="Jen D."/>
            <person name="Larson L."/>
            <person name="Mehta T."/>
            <person name="Neiman D."/>
            <person name="Pearson M."/>
            <person name="Roberts A."/>
            <person name="Saif S."/>
            <person name="Shea T."/>
            <person name="Shenoy N."/>
            <person name="Sisk P."/>
            <person name="Stolte C."/>
            <person name="Sykes S."/>
            <person name="Walk T."/>
            <person name="White J."/>
            <person name="Yandava C."/>
            <person name="Haas B."/>
            <person name="Nusbaum C."/>
            <person name="Birren B."/>
        </authorList>
    </citation>
    <scope>NUCLEOTIDE SEQUENCE [LARGE SCALE GENOMIC DNA]</scope>
    <source>
        <strain evidence="7">R3-111a-1</strain>
    </source>
</reference>
<dbReference type="GO" id="GO:0047274">
    <property type="term" value="F:galactinol-sucrose galactosyltransferase activity"/>
    <property type="evidence" value="ECO:0007669"/>
    <property type="project" value="UniProtKB-EC"/>
</dbReference>
<dbReference type="OrthoDB" id="4664297at2759"/>
<comment type="catalytic activity">
    <reaction evidence="4">
        <text>alpha-D-galactosyl-(1-&gt;3)-1D-myo-inositol + sucrose = raffinose + myo-inositol</text>
        <dbReference type="Rhea" id="RHEA:20161"/>
        <dbReference type="ChEBI" id="CHEBI:16634"/>
        <dbReference type="ChEBI" id="CHEBI:17268"/>
        <dbReference type="ChEBI" id="CHEBI:17505"/>
        <dbReference type="ChEBI" id="CHEBI:17992"/>
        <dbReference type="EC" id="2.4.1.82"/>
    </reaction>
</comment>
<evidence type="ECO:0000256" key="2">
    <source>
        <dbReference type="ARBA" id="ARBA00007240"/>
    </source>
</evidence>
<dbReference type="Pfam" id="PF05691">
    <property type="entry name" value="Raffinose_syn"/>
    <property type="match status" value="1"/>
</dbReference>
<dbReference type="SUPFAM" id="SSF51445">
    <property type="entry name" value="(Trans)glycosidases"/>
    <property type="match status" value="1"/>
</dbReference>
<keyword evidence="7" id="KW-1185">Reference proteome</keyword>
<dbReference type="EMBL" id="GL385395">
    <property type="protein sequence ID" value="EJT80962.1"/>
    <property type="molecule type" value="Genomic_DNA"/>
</dbReference>
<dbReference type="VEuPathDB" id="FungiDB:GGTG_00952"/>
<reference evidence="6" key="4">
    <citation type="journal article" date="2015" name="G3 (Bethesda)">
        <title>Genome sequences of three phytopathogenic species of the Magnaporthaceae family of fungi.</title>
        <authorList>
            <person name="Okagaki L.H."/>
            <person name="Nunes C.C."/>
            <person name="Sailsbery J."/>
            <person name="Clay B."/>
            <person name="Brown D."/>
            <person name="John T."/>
            <person name="Oh Y."/>
            <person name="Young N."/>
            <person name="Fitzgerald M."/>
            <person name="Haas B.J."/>
            <person name="Zeng Q."/>
            <person name="Young S."/>
            <person name="Adiconis X."/>
            <person name="Fan L."/>
            <person name="Levin J.Z."/>
            <person name="Mitchell T.K."/>
            <person name="Okubara P.A."/>
            <person name="Farman M.L."/>
            <person name="Kohn L.M."/>
            <person name="Birren B."/>
            <person name="Ma L.-J."/>
            <person name="Dean R.A."/>
        </authorList>
    </citation>
    <scope>NUCLEOTIDE SEQUENCE</scope>
    <source>
        <strain evidence="6">R3-111a-1</strain>
    </source>
</reference>
<sequence length="908" mass="99012">MSYPEGVAAGMPAALIPTQKLPPRADSAQAQVMLSSFPPLGQVTKASTADGEFSFIVCLQVHRALADRPWQVALSCTDLGRADWHDVLLDSAAPENTPVSLSAPDPITAPMYFTASSTVHAATSFTLKYRGSPDLPWREAREDLLMQDGIMLPLASSSLPDSLRGDILQDLCLDATVKPVMSQTPATNLWVIEAPVSGLGTSSSDQSVISDVDLGLPWNGAILRWFALVRIWSPWLAPRHGKTQFAVQEDVVVSAFLDHHGRHLVILPISDSAYVTAVLRSSVDGRVVLHARCDSIGDTTAKIVAAVGESFENTLAACMYHAREIVQAHATQHYSKSDLVDTPTPAGDVRPDWMEDWYDGLGFCTWNALGQHLTEDVILRALDTLAEKNIQIRNLIIDDGWQDSHPSENGQFQSGLNGFEASPTKFPRGLKALVSAIRSRYSHIQHVSVWHALLGYWGGVAPGGEISRSYKTVEVLRKEAKRRNFPMGGKMTVVAKDDVDRFYDDFYSFLASCGVDGVKTDAQFVLDTWVGSAARRELTDAYLDAWTSASLRRFGNKTISCMSQVPHFIFHSQMPRHRPAIPVRNSDDFFPEIPASHPWHVWVNAHNSLFTQYLNVVPDWDMFQTSHSYSGYHAAARAISGGPIYITDVPGQHDMELLSQLTGVTPRGKTVVFRPSVFGKSIDAYVDYNDDSLLKVGSYHGDARTGTPIMGVFNVAARSMTDIIPLNMFAGVRCQNAYVVRAHTTGRLTGPMQPNSLPSTLSVSLEERGYEILTAFSLSTFVSPSGAQLYVAPLGLLGKMAGAAALVSSDIELENGRVILDIRVKALGTIGVYISRLPEIDIGDDSIAMIQGTVIPQETVAVSEQDDHVLAVDLATAWFKMGLDNGWSNEVQLMLYIGIGKLGSSTAA</sequence>
<dbReference type="EnsemblFungi" id="EJT80962">
    <property type="protein sequence ID" value="EJT80962"/>
    <property type="gene ID" value="GGTG_00952"/>
</dbReference>
<reference evidence="6" key="5">
    <citation type="submission" date="2018-04" db="UniProtKB">
        <authorList>
            <consortium name="EnsemblFungi"/>
        </authorList>
    </citation>
    <scope>IDENTIFICATION</scope>
    <source>
        <strain evidence="6">R3-111a-1</strain>
    </source>
</reference>
<dbReference type="InterPro" id="IPR017853">
    <property type="entry name" value="GH"/>
</dbReference>
<proteinExistence type="inferred from homology"/>
<reference evidence="5" key="3">
    <citation type="submission" date="2010-09" db="EMBL/GenBank/DDBJ databases">
        <title>Annotation of Gaeumannomyces graminis var. tritici R3-111a-1.</title>
        <authorList>
            <consortium name="The Broad Institute Genome Sequencing Platform"/>
            <person name="Ma L.-J."/>
            <person name="Dead R."/>
            <person name="Young S.K."/>
            <person name="Zeng Q."/>
            <person name="Gargeya S."/>
            <person name="Fitzgerald M."/>
            <person name="Haas B."/>
            <person name="Abouelleil A."/>
            <person name="Alvarado L."/>
            <person name="Arachchi H.M."/>
            <person name="Berlin A."/>
            <person name="Brown A."/>
            <person name="Chapman S.B."/>
            <person name="Chen Z."/>
            <person name="Dunbar C."/>
            <person name="Freedman E."/>
            <person name="Gearin G."/>
            <person name="Gellesch M."/>
            <person name="Goldberg J."/>
            <person name="Griggs A."/>
            <person name="Gujja S."/>
            <person name="Heiman D."/>
            <person name="Howarth C."/>
            <person name="Larson L."/>
            <person name="Lui A."/>
            <person name="MacDonald P.J.P."/>
            <person name="Mehta T."/>
            <person name="Montmayeur A."/>
            <person name="Murphy C."/>
            <person name="Neiman D."/>
            <person name="Pearson M."/>
            <person name="Priest M."/>
            <person name="Roberts A."/>
            <person name="Saif S."/>
            <person name="Shea T."/>
            <person name="Shenoy N."/>
            <person name="Sisk P."/>
            <person name="Stolte C."/>
            <person name="Sykes S."/>
            <person name="Yandava C."/>
            <person name="Wortman J."/>
            <person name="Nusbaum C."/>
            <person name="Birren B."/>
        </authorList>
    </citation>
    <scope>NUCLEOTIDE SEQUENCE</scope>
    <source>
        <strain evidence="5">R3-111a-1</strain>
    </source>
</reference>
<dbReference type="Gene3D" id="3.20.20.70">
    <property type="entry name" value="Aldolase class I"/>
    <property type="match status" value="1"/>
</dbReference>
<reference evidence="5" key="2">
    <citation type="submission" date="2010-07" db="EMBL/GenBank/DDBJ databases">
        <authorList>
            <consortium name="The Broad Institute Genome Sequencing Platform"/>
            <consortium name="Broad Institute Genome Sequencing Center for Infectious Disease"/>
            <person name="Ma L.-J."/>
            <person name="Dead R."/>
            <person name="Young S."/>
            <person name="Zeng Q."/>
            <person name="Koehrsen M."/>
            <person name="Alvarado L."/>
            <person name="Berlin A."/>
            <person name="Chapman S.B."/>
            <person name="Chen Z."/>
            <person name="Freedman E."/>
            <person name="Gellesch M."/>
            <person name="Goldberg J."/>
            <person name="Griggs A."/>
            <person name="Gujja S."/>
            <person name="Heilman E.R."/>
            <person name="Heiman D."/>
            <person name="Hepburn T."/>
            <person name="Howarth C."/>
            <person name="Jen D."/>
            <person name="Larson L."/>
            <person name="Mehta T."/>
            <person name="Neiman D."/>
            <person name="Pearson M."/>
            <person name="Roberts A."/>
            <person name="Saif S."/>
            <person name="Shea T."/>
            <person name="Shenoy N."/>
            <person name="Sisk P."/>
            <person name="Stolte C."/>
            <person name="Sykes S."/>
            <person name="Walk T."/>
            <person name="White J."/>
            <person name="Yandava C."/>
            <person name="Haas B."/>
            <person name="Nusbaum C."/>
            <person name="Birren B."/>
        </authorList>
    </citation>
    <scope>NUCLEOTIDE SEQUENCE</scope>
    <source>
        <strain evidence="5">R3-111a-1</strain>
    </source>
</reference>
<dbReference type="PANTHER" id="PTHR31268">
    <property type="match status" value="1"/>
</dbReference>
<organism evidence="5">
    <name type="scientific">Gaeumannomyces tritici (strain R3-111a-1)</name>
    <name type="common">Wheat and barley take-all root rot fungus</name>
    <name type="synonym">Gaeumannomyces graminis var. tritici</name>
    <dbReference type="NCBI Taxonomy" id="644352"/>
    <lineage>
        <taxon>Eukaryota</taxon>
        <taxon>Fungi</taxon>
        <taxon>Dikarya</taxon>
        <taxon>Ascomycota</taxon>
        <taxon>Pezizomycotina</taxon>
        <taxon>Sordariomycetes</taxon>
        <taxon>Sordariomycetidae</taxon>
        <taxon>Magnaporthales</taxon>
        <taxon>Magnaporthaceae</taxon>
        <taxon>Gaeumannomyces</taxon>
    </lineage>
</organism>
<comment type="catalytic activity">
    <reaction evidence="1">
        <text>Hydrolysis of terminal, non-reducing alpha-D-galactose residues in alpha-D-galactosides, including galactose oligosaccharides, galactomannans and galactolipids.</text>
        <dbReference type="EC" id="3.2.1.22"/>
    </reaction>
</comment>
<dbReference type="PANTHER" id="PTHR31268:SF32">
    <property type="entry name" value="GALACTINOL--SUCROSE GALACTOSYLTRANSFERASE 2-RELATED"/>
    <property type="match status" value="1"/>
</dbReference>
<evidence type="ECO:0000256" key="1">
    <source>
        <dbReference type="ARBA" id="ARBA00001255"/>
    </source>
</evidence>
<keyword evidence="3" id="KW-0119">Carbohydrate metabolism</keyword>
<name>J3NI69_GAET3</name>
<dbReference type="InterPro" id="IPR008811">
    <property type="entry name" value="Glycosyl_hydrolases_36"/>
</dbReference>
<dbReference type="Proteomes" id="UP000006039">
    <property type="component" value="Unassembled WGS sequence"/>
</dbReference>